<evidence type="ECO:0000313" key="2">
    <source>
        <dbReference type="EMBL" id="CAA9294123.1"/>
    </source>
</evidence>
<feature type="non-terminal residue" evidence="2">
    <location>
        <position position="39"/>
    </location>
</feature>
<proteinExistence type="predicted"/>
<feature type="non-terminal residue" evidence="2">
    <location>
        <position position="1"/>
    </location>
</feature>
<evidence type="ECO:0000256" key="1">
    <source>
        <dbReference type="SAM" id="MobiDB-lite"/>
    </source>
</evidence>
<feature type="region of interest" description="Disordered" evidence="1">
    <location>
        <begin position="1"/>
        <end position="27"/>
    </location>
</feature>
<name>A0A6J4K2H4_9CHLR</name>
<dbReference type="AlphaFoldDB" id="A0A6J4K2H4"/>
<reference evidence="2" key="1">
    <citation type="submission" date="2020-02" db="EMBL/GenBank/DDBJ databases">
        <authorList>
            <person name="Meier V. D."/>
        </authorList>
    </citation>
    <scope>NUCLEOTIDE SEQUENCE</scope>
    <source>
        <strain evidence="2">AVDCRST_MAG93</strain>
    </source>
</reference>
<gene>
    <name evidence="2" type="ORF">AVDCRST_MAG93-4125</name>
</gene>
<dbReference type="EMBL" id="CADCTR010001396">
    <property type="protein sequence ID" value="CAA9294123.1"/>
    <property type="molecule type" value="Genomic_DNA"/>
</dbReference>
<accession>A0A6J4K2H4</accession>
<protein>
    <submittedName>
        <fullName evidence="2">Uncharacterized protein</fullName>
    </submittedName>
</protein>
<organism evidence="2">
    <name type="scientific">uncultured Chloroflexia bacterium</name>
    <dbReference type="NCBI Taxonomy" id="1672391"/>
    <lineage>
        <taxon>Bacteria</taxon>
        <taxon>Bacillati</taxon>
        <taxon>Chloroflexota</taxon>
        <taxon>Chloroflexia</taxon>
        <taxon>environmental samples</taxon>
    </lineage>
</organism>
<sequence>CNTSYSMSAMARHSSRISREATSRTSRRRMRRGIVTLFG</sequence>